<accession>A0AA35JPF1</accession>
<name>A0AA35JPF1_9SAUR</name>
<gene>
    <name evidence="2" type="ORF">PODLI_1B036878</name>
</gene>
<evidence type="ECO:0000256" key="1">
    <source>
        <dbReference type="SAM" id="Phobius"/>
    </source>
</evidence>
<organism evidence="2 3">
    <name type="scientific">Podarcis lilfordi</name>
    <name type="common">Lilford's wall lizard</name>
    <dbReference type="NCBI Taxonomy" id="74358"/>
    <lineage>
        <taxon>Eukaryota</taxon>
        <taxon>Metazoa</taxon>
        <taxon>Chordata</taxon>
        <taxon>Craniata</taxon>
        <taxon>Vertebrata</taxon>
        <taxon>Euteleostomi</taxon>
        <taxon>Lepidosauria</taxon>
        <taxon>Squamata</taxon>
        <taxon>Bifurcata</taxon>
        <taxon>Unidentata</taxon>
        <taxon>Episquamata</taxon>
        <taxon>Laterata</taxon>
        <taxon>Lacertibaenia</taxon>
        <taxon>Lacertidae</taxon>
        <taxon>Podarcis</taxon>
    </lineage>
</organism>
<evidence type="ECO:0000313" key="2">
    <source>
        <dbReference type="EMBL" id="CAI5763730.1"/>
    </source>
</evidence>
<keyword evidence="1" id="KW-0472">Membrane</keyword>
<reference evidence="2" key="1">
    <citation type="submission" date="2022-12" db="EMBL/GenBank/DDBJ databases">
        <authorList>
            <person name="Alioto T."/>
            <person name="Alioto T."/>
            <person name="Gomez Garrido J."/>
        </authorList>
    </citation>
    <scope>NUCLEOTIDE SEQUENCE</scope>
</reference>
<evidence type="ECO:0000313" key="3">
    <source>
        <dbReference type="Proteomes" id="UP001178461"/>
    </source>
</evidence>
<dbReference type="EMBL" id="OX395126">
    <property type="protein sequence ID" value="CAI5763730.1"/>
    <property type="molecule type" value="Genomic_DNA"/>
</dbReference>
<keyword evidence="1" id="KW-0812">Transmembrane</keyword>
<keyword evidence="3" id="KW-1185">Reference proteome</keyword>
<keyword evidence="1" id="KW-1133">Transmembrane helix</keyword>
<proteinExistence type="predicted"/>
<dbReference type="AlphaFoldDB" id="A0AA35JPF1"/>
<protein>
    <submittedName>
        <fullName evidence="2">Uncharacterized protein</fullName>
    </submittedName>
</protein>
<dbReference type="Proteomes" id="UP001178461">
    <property type="component" value="Chromosome 1"/>
</dbReference>
<feature type="transmembrane region" description="Helical" evidence="1">
    <location>
        <begin position="18"/>
        <end position="39"/>
    </location>
</feature>
<sequence>MVHSRHVVLLPVPSTISIPAYLCYFHHVSLHLLLILCCLRPHILGMFAHTQYCKNKTVEFWVAAGTVQASHGARSAFLTISPNLSQLVAGKTCCFLILRKV</sequence>